<comment type="caution">
    <text evidence="1">The sequence shown here is derived from an EMBL/GenBank/DDBJ whole genome shotgun (WGS) entry which is preliminary data.</text>
</comment>
<dbReference type="OrthoDB" id="2470532at2759"/>
<protein>
    <submittedName>
        <fullName evidence="1">6028_t:CDS:1</fullName>
    </submittedName>
</protein>
<gene>
    <name evidence="1" type="ORF">RFULGI_LOCUS8607</name>
</gene>
<evidence type="ECO:0000313" key="1">
    <source>
        <dbReference type="EMBL" id="CAG8654592.1"/>
    </source>
</evidence>
<proteinExistence type="predicted"/>
<name>A0A9N9DXD5_9GLOM</name>
<dbReference type="AlphaFoldDB" id="A0A9N9DXD5"/>
<dbReference type="EMBL" id="CAJVPZ010014083">
    <property type="protein sequence ID" value="CAG8654592.1"/>
    <property type="molecule type" value="Genomic_DNA"/>
</dbReference>
<feature type="non-terminal residue" evidence="1">
    <location>
        <position position="1"/>
    </location>
</feature>
<keyword evidence="2" id="KW-1185">Reference proteome</keyword>
<dbReference type="Proteomes" id="UP000789396">
    <property type="component" value="Unassembled WGS sequence"/>
</dbReference>
<evidence type="ECO:0000313" key="2">
    <source>
        <dbReference type="Proteomes" id="UP000789396"/>
    </source>
</evidence>
<reference evidence="1" key="1">
    <citation type="submission" date="2021-06" db="EMBL/GenBank/DDBJ databases">
        <authorList>
            <person name="Kallberg Y."/>
            <person name="Tangrot J."/>
            <person name="Rosling A."/>
        </authorList>
    </citation>
    <scope>NUCLEOTIDE SEQUENCE</scope>
    <source>
        <strain evidence="1">IN212</strain>
    </source>
</reference>
<organism evidence="1 2">
    <name type="scientific">Racocetra fulgida</name>
    <dbReference type="NCBI Taxonomy" id="60492"/>
    <lineage>
        <taxon>Eukaryota</taxon>
        <taxon>Fungi</taxon>
        <taxon>Fungi incertae sedis</taxon>
        <taxon>Mucoromycota</taxon>
        <taxon>Glomeromycotina</taxon>
        <taxon>Glomeromycetes</taxon>
        <taxon>Diversisporales</taxon>
        <taxon>Gigasporaceae</taxon>
        <taxon>Racocetra</taxon>
    </lineage>
</organism>
<sequence>MELTDQIHTVPKAFKGGKNYQQTSSNCRKRCSRCDKYKNLNKFTRQIGSQIKEGSNCNKCAKTKKEKKPKAISEPTSIESLNITENYVNDKYEDIAWFSLTDMEILIANCFKSEEYSCVHFSRILKFDEDFVNNVSSENQKSDKEVTYCKIAESLL</sequence>
<accession>A0A9N9DXD5</accession>